<protein>
    <submittedName>
        <fullName evidence="6">DoxX-like protein</fullName>
    </submittedName>
</protein>
<keyword evidence="4 5" id="KW-0472">Membrane</keyword>
<dbReference type="GO" id="GO:0016020">
    <property type="term" value="C:membrane"/>
    <property type="evidence" value="ECO:0007669"/>
    <property type="project" value="UniProtKB-SubCell"/>
</dbReference>
<evidence type="ECO:0000256" key="1">
    <source>
        <dbReference type="ARBA" id="ARBA00004141"/>
    </source>
</evidence>
<dbReference type="RefSeq" id="WP_132244094.1">
    <property type="nucleotide sequence ID" value="NZ_SLZU01000004.1"/>
</dbReference>
<keyword evidence="7" id="KW-1185">Reference proteome</keyword>
<feature type="transmembrane region" description="Helical" evidence="5">
    <location>
        <begin position="114"/>
        <end position="131"/>
    </location>
</feature>
<reference evidence="6 7" key="1">
    <citation type="submission" date="2019-03" db="EMBL/GenBank/DDBJ databases">
        <title>Genomic Encyclopedia of Type Strains, Phase IV (KMG-IV): sequencing the most valuable type-strain genomes for metagenomic binning, comparative biology and taxonomic classification.</title>
        <authorList>
            <person name="Goeker M."/>
        </authorList>
    </citation>
    <scope>NUCLEOTIDE SEQUENCE [LARGE SCALE GENOMIC DNA]</scope>
    <source>
        <strain evidence="6 7">DSM 104836</strain>
    </source>
</reference>
<dbReference type="Pfam" id="PF13564">
    <property type="entry name" value="DoxX_2"/>
    <property type="match status" value="1"/>
</dbReference>
<evidence type="ECO:0000256" key="4">
    <source>
        <dbReference type="ARBA" id="ARBA00023136"/>
    </source>
</evidence>
<comment type="subcellular location">
    <subcellularLocation>
        <location evidence="1">Membrane</location>
        <topology evidence="1">Multi-pass membrane protein</topology>
    </subcellularLocation>
</comment>
<accession>A0A4R3JGY7</accession>
<evidence type="ECO:0000256" key="3">
    <source>
        <dbReference type="ARBA" id="ARBA00022989"/>
    </source>
</evidence>
<organism evidence="6 7">
    <name type="scientific">Primorskyibacter sedentarius</name>
    <dbReference type="NCBI Taxonomy" id="745311"/>
    <lineage>
        <taxon>Bacteria</taxon>
        <taxon>Pseudomonadati</taxon>
        <taxon>Pseudomonadota</taxon>
        <taxon>Alphaproteobacteria</taxon>
        <taxon>Rhodobacterales</taxon>
        <taxon>Roseobacteraceae</taxon>
        <taxon>Primorskyibacter</taxon>
    </lineage>
</organism>
<keyword evidence="2 5" id="KW-0812">Transmembrane</keyword>
<comment type="caution">
    <text evidence="6">The sequence shown here is derived from an EMBL/GenBank/DDBJ whole genome shotgun (WGS) entry which is preliminary data.</text>
</comment>
<gene>
    <name evidence="6" type="ORF">EDD52_104206</name>
</gene>
<dbReference type="AlphaFoldDB" id="A0A4R3JGY7"/>
<proteinExistence type="predicted"/>
<evidence type="ECO:0000256" key="5">
    <source>
        <dbReference type="SAM" id="Phobius"/>
    </source>
</evidence>
<feature type="transmembrane region" description="Helical" evidence="5">
    <location>
        <begin position="90"/>
        <end position="108"/>
    </location>
</feature>
<feature type="transmembrane region" description="Helical" evidence="5">
    <location>
        <begin position="56"/>
        <end position="78"/>
    </location>
</feature>
<dbReference type="InterPro" id="IPR032808">
    <property type="entry name" value="DoxX"/>
</dbReference>
<feature type="transmembrane region" description="Helical" evidence="5">
    <location>
        <begin position="14"/>
        <end position="36"/>
    </location>
</feature>
<name>A0A4R3JGY7_9RHOB</name>
<evidence type="ECO:0000313" key="7">
    <source>
        <dbReference type="Proteomes" id="UP000295696"/>
    </source>
</evidence>
<dbReference type="Proteomes" id="UP000295696">
    <property type="component" value="Unassembled WGS sequence"/>
</dbReference>
<evidence type="ECO:0000313" key="6">
    <source>
        <dbReference type="EMBL" id="TCS65418.1"/>
    </source>
</evidence>
<evidence type="ECO:0000256" key="2">
    <source>
        <dbReference type="ARBA" id="ARBA00022692"/>
    </source>
</evidence>
<dbReference type="EMBL" id="SLZU01000004">
    <property type="protein sequence ID" value="TCS65418.1"/>
    <property type="molecule type" value="Genomic_DNA"/>
</dbReference>
<keyword evidence="3 5" id="KW-1133">Transmembrane helix</keyword>
<dbReference type="OrthoDB" id="3385086at2"/>
<sequence length="142" mass="14986">MTTTKTNPIRTNKVWNIALWVAQAALAAMFLMAGYMKLTSGPAEMVAMGMMWAENAPAALIKFIGLAEVAGALGVILPAATRIMPDLTKLAALGLAIIMVLAAGLHIMRGELGVVPMNVVLFALAAFVIWGRTNKAPIAPRD</sequence>